<feature type="transmembrane region" description="Helical" evidence="1">
    <location>
        <begin position="103"/>
        <end position="121"/>
    </location>
</feature>
<dbReference type="InterPro" id="IPR051311">
    <property type="entry name" value="DedA_domain"/>
</dbReference>
<accession>A0A1V3NI50</accession>
<reference evidence="3 4" key="1">
    <citation type="submission" date="2017-02" db="EMBL/GenBank/DDBJ databases">
        <title>Genomic diversity within the haloalkaliphilic genus Thioalkalivibrio.</title>
        <authorList>
            <person name="Ahn A.-C."/>
            <person name="Meier-Kolthoff J."/>
            <person name="Overmars L."/>
            <person name="Richter M."/>
            <person name="Woyke T."/>
            <person name="Sorokin D.Y."/>
            <person name="Muyzer G."/>
        </authorList>
    </citation>
    <scope>NUCLEOTIDE SEQUENCE [LARGE SCALE GENOMIC DNA]</scope>
    <source>
        <strain evidence="3 4">ALJD</strain>
    </source>
</reference>
<dbReference type="PANTHER" id="PTHR42709">
    <property type="entry name" value="ALKALINE PHOSPHATASE LIKE PROTEIN"/>
    <property type="match status" value="1"/>
</dbReference>
<evidence type="ECO:0000313" key="3">
    <source>
        <dbReference type="EMBL" id="OOG24558.1"/>
    </source>
</evidence>
<evidence type="ECO:0000313" key="4">
    <source>
        <dbReference type="Proteomes" id="UP000189462"/>
    </source>
</evidence>
<dbReference type="InterPro" id="IPR032816">
    <property type="entry name" value="VTT_dom"/>
</dbReference>
<sequence>MKLFEPLYDRVMLWSRHRHAPRYLAALSFAESSFFPVPPDVMLAPMAAARPDRSVRLAFITTLFSVLGGVLGYVIGWLAFGLVEPWVIAAGYGEELLQAKDWFDVWGVWVVLVAGFSPIPYKLFTITAGALSMALLPFVIASFIGRGARFFAVALLIGWLGPRVEQRLRPYMEWLGWLTVLLLVAAAVVYQMQGR</sequence>
<feature type="transmembrane region" description="Helical" evidence="1">
    <location>
        <begin position="133"/>
        <end position="159"/>
    </location>
</feature>
<dbReference type="Pfam" id="PF09335">
    <property type="entry name" value="VTT_dom"/>
    <property type="match status" value="1"/>
</dbReference>
<evidence type="ECO:0000259" key="2">
    <source>
        <dbReference type="Pfam" id="PF09335"/>
    </source>
</evidence>
<dbReference type="PANTHER" id="PTHR42709:SF11">
    <property type="entry name" value="DEDA FAMILY PROTEIN"/>
    <property type="match status" value="1"/>
</dbReference>
<keyword evidence="1" id="KW-0472">Membrane</keyword>
<dbReference type="EMBL" id="MVBK01000046">
    <property type="protein sequence ID" value="OOG24558.1"/>
    <property type="molecule type" value="Genomic_DNA"/>
</dbReference>
<dbReference type="RefSeq" id="WP_077278750.1">
    <property type="nucleotide sequence ID" value="NZ_MVBK01000046.1"/>
</dbReference>
<feature type="domain" description="VTT" evidence="2">
    <location>
        <begin position="57"/>
        <end position="156"/>
    </location>
</feature>
<gene>
    <name evidence="3" type="ORF">B1C78_08630</name>
</gene>
<keyword evidence="1" id="KW-1133">Transmembrane helix</keyword>
<evidence type="ECO:0000256" key="1">
    <source>
        <dbReference type="SAM" id="Phobius"/>
    </source>
</evidence>
<dbReference type="GO" id="GO:0005886">
    <property type="term" value="C:plasma membrane"/>
    <property type="evidence" value="ECO:0007669"/>
    <property type="project" value="TreeGrafter"/>
</dbReference>
<dbReference type="AlphaFoldDB" id="A0A1V3NI50"/>
<feature type="transmembrane region" description="Helical" evidence="1">
    <location>
        <begin position="171"/>
        <end position="190"/>
    </location>
</feature>
<organism evidence="3 4">
    <name type="scientific">Thioalkalivibrio denitrificans</name>
    <dbReference type="NCBI Taxonomy" id="108003"/>
    <lineage>
        <taxon>Bacteria</taxon>
        <taxon>Pseudomonadati</taxon>
        <taxon>Pseudomonadota</taxon>
        <taxon>Gammaproteobacteria</taxon>
        <taxon>Chromatiales</taxon>
        <taxon>Ectothiorhodospiraceae</taxon>
        <taxon>Thioalkalivibrio</taxon>
    </lineage>
</organism>
<protein>
    <recommendedName>
        <fullName evidence="2">VTT domain-containing protein</fullName>
    </recommendedName>
</protein>
<dbReference type="Proteomes" id="UP000189462">
    <property type="component" value="Unassembled WGS sequence"/>
</dbReference>
<keyword evidence="1" id="KW-0812">Transmembrane</keyword>
<keyword evidence="4" id="KW-1185">Reference proteome</keyword>
<dbReference type="OrthoDB" id="9810270at2"/>
<proteinExistence type="predicted"/>
<name>A0A1V3NI50_9GAMM</name>
<comment type="caution">
    <text evidence="3">The sequence shown here is derived from an EMBL/GenBank/DDBJ whole genome shotgun (WGS) entry which is preliminary data.</text>
</comment>
<feature type="transmembrane region" description="Helical" evidence="1">
    <location>
        <begin position="57"/>
        <end position="83"/>
    </location>
</feature>
<dbReference type="STRING" id="108003.B1C78_08630"/>